<dbReference type="AlphaFoldDB" id="A0A0K6S5S7"/>
<evidence type="ECO:0000313" key="4">
    <source>
        <dbReference type="EMBL" id="CUC08995.1"/>
    </source>
</evidence>
<protein>
    <submittedName>
        <fullName evidence="4">Uncharacterized protein</fullName>
    </submittedName>
</protein>
<gene>
    <name evidence="4" type="ORF">Cvel_14583.t2.CR1</name>
</gene>
<dbReference type="VEuPathDB" id="CryptoDB:Cvel_14583"/>
<evidence type="ECO:0000256" key="2">
    <source>
        <dbReference type="ARBA" id="ARBA00023043"/>
    </source>
</evidence>
<evidence type="ECO:0000256" key="1">
    <source>
        <dbReference type="ARBA" id="ARBA00022737"/>
    </source>
</evidence>
<dbReference type="InterPro" id="IPR002110">
    <property type="entry name" value="Ankyrin_rpt"/>
</dbReference>
<dbReference type="SUPFAM" id="SSF48403">
    <property type="entry name" value="Ankyrin repeat"/>
    <property type="match status" value="2"/>
</dbReference>
<dbReference type="Gene3D" id="1.25.40.20">
    <property type="entry name" value="Ankyrin repeat-containing domain"/>
    <property type="match status" value="2"/>
</dbReference>
<keyword evidence="1" id="KW-0677">Repeat</keyword>
<dbReference type="PhylomeDB" id="A0A0K6S5S7"/>
<dbReference type="PANTHER" id="PTHR24189">
    <property type="entry name" value="MYOTROPHIN"/>
    <property type="match status" value="1"/>
</dbReference>
<evidence type="ECO:0000256" key="3">
    <source>
        <dbReference type="SAM" id="MobiDB-lite"/>
    </source>
</evidence>
<organism evidence="4">
    <name type="scientific">Chromera velia CCMP2878</name>
    <dbReference type="NCBI Taxonomy" id="1169474"/>
    <lineage>
        <taxon>Eukaryota</taxon>
        <taxon>Sar</taxon>
        <taxon>Alveolata</taxon>
        <taxon>Colpodellida</taxon>
        <taxon>Chromeraceae</taxon>
        <taxon>Chromera</taxon>
    </lineage>
</organism>
<dbReference type="InterPro" id="IPR050745">
    <property type="entry name" value="Multifunctional_regulatory"/>
</dbReference>
<sequence>MVNSYSPYMEELADTGHTALDLACLFLQVDLMRGLLEVEESDLARPIVDRLTMLAVCGGVFFEIGCPRVSDEYCLYVLQLLAEKGADFSRAGLGDYSHSPLSLACEWSLERSAEFLLAKGVAVGGVAGKNGEFWFLWLRYRRLVAVNPFPYREEGYKLETIELLLDHGARPVPASVLHPSGNEASPFLISCRLKDANLVRMLGGKGGADPDVTGKSEEKGKSCFPIFAVVEKNRNRWLNHEADDGCSAETVKVLADLGADLNKKDEDSDHSPLSLACRLQMRKTAEALIRGGAPLGGGGGTRRLPLIESLLSGDIGSVDLLSLLLESGADPNEVGLLKEKKFGEGGLMVSPLQALSYRDLPYIDGLPNNKQQQVTKRMELLLDHGARCPLSVELSPSQEARQEEEEGGGQKDGDGDEIVLQPMCKKSPLLLACRLRDVQLVRALCEQGAADPNALFSGSSEQRRYGCPLAAVLSDRSHQADNGGDYLTRDQWESVRLREGLELAETLVELGADPSLLSSRWPSLNVTSASDWGSGSRLADLLHFVNEKNGKGVVNGQPSRPNLKWRDMLLQVIRHAPWSELNRLCLRHLGFSSSRKCSSLLRITRVKMEWEEGTEALIQRGVTVSHTDSTC</sequence>
<proteinExistence type="predicted"/>
<dbReference type="InterPro" id="IPR036770">
    <property type="entry name" value="Ankyrin_rpt-contain_sf"/>
</dbReference>
<dbReference type="SMART" id="SM00248">
    <property type="entry name" value="ANK"/>
    <property type="match status" value="6"/>
</dbReference>
<keyword evidence="2" id="KW-0040">ANK repeat</keyword>
<name>A0A0K6S5S7_9ALVE</name>
<reference evidence="4" key="1">
    <citation type="submission" date="2014-11" db="EMBL/GenBank/DDBJ databases">
        <title>Molecular phylogeny of cliff fern family Woodsiaceae with morphological implications.</title>
        <authorList>
            <person name="Shao Y.-Z."/>
            <person name="Wei R."/>
            <person name="Zhang X.-C."/>
        </authorList>
    </citation>
    <scope>NUCLEOTIDE SEQUENCE</scope>
</reference>
<accession>A0A0K6S5S7</accession>
<dbReference type="Pfam" id="PF00023">
    <property type="entry name" value="Ank"/>
    <property type="match status" value="1"/>
</dbReference>
<feature type="region of interest" description="Disordered" evidence="3">
    <location>
        <begin position="392"/>
        <end position="418"/>
    </location>
</feature>
<dbReference type="PANTHER" id="PTHR24189:SF50">
    <property type="entry name" value="ANKYRIN REPEAT AND SOCS BOX PROTEIN 2"/>
    <property type="match status" value="1"/>
</dbReference>
<dbReference type="EMBL" id="CDMZ01000047">
    <property type="protein sequence ID" value="CUC08995.1"/>
    <property type="molecule type" value="Genomic_DNA"/>
</dbReference>